<dbReference type="EMBL" id="JACGWM010000006">
    <property type="protein sequence ID" value="KAL0367989.1"/>
    <property type="molecule type" value="Genomic_DNA"/>
</dbReference>
<dbReference type="GO" id="GO:0004523">
    <property type="term" value="F:RNA-DNA hybrid ribonuclease activity"/>
    <property type="evidence" value="ECO:0007669"/>
    <property type="project" value="InterPro"/>
</dbReference>
<dbReference type="CDD" id="cd09272">
    <property type="entry name" value="RNase_HI_RT_Ty1"/>
    <property type="match status" value="1"/>
</dbReference>
<dbReference type="InterPro" id="IPR036397">
    <property type="entry name" value="RNaseH_sf"/>
</dbReference>
<dbReference type="Pfam" id="PF07727">
    <property type="entry name" value="RVT_2"/>
    <property type="match status" value="1"/>
</dbReference>
<sequence length="996" mass="112608">MQDLEVVCPLCQHEEEDIAHAFLRCPFACQVWCISHLRWALVSDFSSDSCGWLEHLAKNFSKADFESVITICWAFWWNRNRSLMERTFMPAGELLSFAINYLSTFQQVTTTPANFAPTTSPVLWSPPGEGVIKLNYDGAMFFSSLEIGIGVIARDSAGVCVWWKSIRKRWLLELEMVEALATREAVFLARRFGWRRIVVEGDCANLHRKLISHQPDCSTTGAAVRDIKCLAYEVELCSFLLVRRAANKVAHCLARTSSGSGLEGPCFPPMLLENRSMAEKEEKPSKQKKVMEESETMKLQASDNPGMSLVSSLLNGKNYLPWSRSIRIALGAKMKLGFINGKSQKPNEDSDEYEQWVRNDCMVNSWILNSISKEIVETFLYVNFARELWTELETHFGECNGPLVYQIQREIASASQENLSISPYYAKLKRLWDELACHKSMPQCECGASKILADMNLSNQLMQFLMGLHESFDHVRNQILLMEPLPSVNKAYSTVLRVEKQREDHKTKEIVAVGKVVGRLYFLDETSFRKETINQYRDLLSYHLLNSTVYDLDVWHKRLGQQTDPISCSLPLPTHDPNEIIDDDSNISTSICEKQNLEKQPIATDIIPTEPRRSTRTTSKPTWLDDFICSYSSTHSPPIVSAIAPAYAAFAASVSKLQEPRSYNQAAGQAEWVSAMHVEIQALENNKTWDIMPLPKDKRAIGCRWIYKLKLRPDGTIDQHKARLVAKGYNQIEGVDYFESFSPVAKVVTVRALLAVAASGGWFIHQLDVNNAFLHGYLDEEIYMEAPKGPSEEQITEVKCYLDELFTIKDLGPVKYFLGLEIARASEGLALTQALSLKAYCDADWASCPDTRRSLTGYCIFLGPALISWKTKKQNTISRSTAEAEYRAMGTTACELVWINSLLQDLQVSVPKPIPFLCDNRAALHILSNPVFHERTKHLEIDCHLVRDHYKSGFLAPAHVTSKDQLADVFTKSLVGPLFHSLIRKLGMIDFIPCPA</sequence>
<dbReference type="AlphaFoldDB" id="A0AAW2QK02"/>
<evidence type="ECO:0000313" key="5">
    <source>
        <dbReference type="EMBL" id="KAL0367989.1"/>
    </source>
</evidence>
<dbReference type="PANTHER" id="PTHR37610">
    <property type="entry name" value="CCHC-TYPE DOMAIN-CONTAINING PROTEIN"/>
    <property type="match status" value="1"/>
</dbReference>
<dbReference type="InterPro" id="IPR002156">
    <property type="entry name" value="RNaseH_domain"/>
</dbReference>
<dbReference type="InterPro" id="IPR013103">
    <property type="entry name" value="RVT_2"/>
</dbReference>
<dbReference type="CDD" id="cd06222">
    <property type="entry name" value="RNase_H_like"/>
    <property type="match status" value="1"/>
</dbReference>
<feature type="domain" description="Retrotransposon Copia-like N-terminal" evidence="4">
    <location>
        <begin position="301"/>
        <end position="347"/>
    </location>
</feature>
<organism evidence="5">
    <name type="scientific">Sesamum calycinum</name>
    <dbReference type="NCBI Taxonomy" id="2727403"/>
    <lineage>
        <taxon>Eukaryota</taxon>
        <taxon>Viridiplantae</taxon>
        <taxon>Streptophyta</taxon>
        <taxon>Embryophyta</taxon>
        <taxon>Tracheophyta</taxon>
        <taxon>Spermatophyta</taxon>
        <taxon>Magnoliopsida</taxon>
        <taxon>eudicotyledons</taxon>
        <taxon>Gunneridae</taxon>
        <taxon>Pentapetalae</taxon>
        <taxon>asterids</taxon>
        <taxon>lamiids</taxon>
        <taxon>Lamiales</taxon>
        <taxon>Pedaliaceae</taxon>
        <taxon>Sesamum</taxon>
    </lineage>
</organism>
<reference evidence="5" key="1">
    <citation type="submission" date="2020-06" db="EMBL/GenBank/DDBJ databases">
        <authorList>
            <person name="Li T."/>
            <person name="Hu X."/>
            <person name="Zhang T."/>
            <person name="Song X."/>
            <person name="Zhang H."/>
            <person name="Dai N."/>
            <person name="Sheng W."/>
            <person name="Hou X."/>
            <person name="Wei L."/>
        </authorList>
    </citation>
    <scope>NUCLEOTIDE SEQUENCE</scope>
    <source>
        <strain evidence="5">KEN8</strain>
        <tissue evidence="5">Leaf</tissue>
    </source>
</reference>
<evidence type="ECO:0000259" key="3">
    <source>
        <dbReference type="Pfam" id="PF13456"/>
    </source>
</evidence>
<dbReference type="SUPFAM" id="SSF56672">
    <property type="entry name" value="DNA/RNA polymerases"/>
    <property type="match status" value="1"/>
</dbReference>
<gene>
    <name evidence="5" type="ORF">Scaly_1017800</name>
</gene>
<dbReference type="InterPro" id="IPR043502">
    <property type="entry name" value="DNA/RNA_pol_sf"/>
</dbReference>
<comment type="caution">
    <text evidence="5">The sequence shown here is derived from an EMBL/GenBank/DDBJ whole genome shotgun (WGS) entry which is preliminary data.</text>
</comment>
<evidence type="ECO:0000256" key="1">
    <source>
        <dbReference type="SAM" id="MobiDB-lite"/>
    </source>
</evidence>
<feature type="domain" description="Reverse transcriptase Ty1/copia-type" evidence="2">
    <location>
        <begin position="686"/>
        <end position="801"/>
    </location>
</feature>
<dbReference type="InterPro" id="IPR044730">
    <property type="entry name" value="RNase_H-like_dom_plant"/>
</dbReference>
<dbReference type="Gene3D" id="3.30.420.10">
    <property type="entry name" value="Ribonuclease H-like superfamily/Ribonuclease H"/>
    <property type="match status" value="1"/>
</dbReference>
<evidence type="ECO:0000259" key="2">
    <source>
        <dbReference type="Pfam" id="PF07727"/>
    </source>
</evidence>
<dbReference type="PANTHER" id="PTHR37610:SF40">
    <property type="entry name" value="OS01G0909600 PROTEIN"/>
    <property type="match status" value="1"/>
</dbReference>
<evidence type="ECO:0000259" key="4">
    <source>
        <dbReference type="Pfam" id="PF14244"/>
    </source>
</evidence>
<dbReference type="GO" id="GO:0003676">
    <property type="term" value="F:nucleic acid binding"/>
    <property type="evidence" value="ECO:0007669"/>
    <property type="project" value="InterPro"/>
</dbReference>
<dbReference type="InterPro" id="IPR029472">
    <property type="entry name" value="Copia-like_N"/>
</dbReference>
<dbReference type="Pfam" id="PF13456">
    <property type="entry name" value="RVT_3"/>
    <property type="match status" value="1"/>
</dbReference>
<feature type="region of interest" description="Disordered" evidence="1">
    <location>
        <begin position="277"/>
        <end position="298"/>
    </location>
</feature>
<reference evidence="5" key="2">
    <citation type="journal article" date="2024" name="Plant">
        <title>Genomic evolution and insights into agronomic trait innovations of Sesamum species.</title>
        <authorList>
            <person name="Miao H."/>
            <person name="Wang L."/>
            <person name="Qu L."/>
            <person name="Liu H."/>
            <person name="Sun Y."/>
            <person name="Le M."/>
            <person name="Wang Q."/>
            <person name="Wei S."/>
            <person name="Zheng Y."/>
            <person name="Lin W."/>
            <person name="Duan Y."/>
            <person name="Cao H."/>
            <person name="Xiong S."/>
            <person name="Wang X."/>
            <person name="Wei L."/>
            <person name="Li C."/>
            <person name="Ma Q."/>
            <person name="Ju M."/>
            <person name="Zhao R."/>
            <person name="Li G."/>
            <person name="Mu C."/>
            <person name="Tian Q."/>
            <person name="Mei H."/>
            <person name="Zhang T."/>
            <person name="Gao T."/>
            <person name="Zhang H."/>
        </authorList>
    </citation>
    <scope>NUCLEOTIDE SEQUENCE</scope>
    <source>
        <strain evidence="5">KEN8</strain>
    </source>
</reference>
<name>A0AAW2QK02_9LAMI</name>
<dbReference type="Pfam" id="PF14244">
    <property type="entry name" value="Retrotran_gag_3"/>
    <property type="match status" value="1"/>
</dbReference>
<accession>A0AAW2QK02</accession>
<protein>
    <submittedName>
        <fullName evidence="5">Retrovirus-related Pol polyprotein from transposon RE2</fullName>
    </submittedName>
</protein>
<feature type="domain" description="RNase H type-1" evidence="3">
    <location>
        <begin position="135"/>
        <end position="255"/>
    </location>
</feature>
<proteinExistence type="predicted"/>
<feature type="compositionally biased region" description="Basic and acidic residues" evidence="1">
    <location>
        <begin position="277"/>
        <end position="296"/>
    </location>
</feature>